<dbReference type="InterPro" id="IPR006129">
    <property type="entry name" value="AdhesinB"/>
</dbReference>
<gene>
    <name evidence="6" type="ORF">HCR03_14595</name>
</gene>
<dbReference type="GO" id="GO:0007155">
    <property type="term" value="P:cell adhesion"/>
    <property type="evidence" value="ECO:0007669"/>
    <property type="project" value="InterPro"/>
</dbReference>
<evidence type="ECO:0000256" key="4">
    <source>
        <dbReference type="RuleBase" id="RU003512"/>
    </source>
</evidence>
<sequence length="306" mass="33425">MKQLKQIVVFCLLILSLAGLAGCSTNGSGNATASSEKPDITVSSSSKVSTEKPIIAVTIVPEQTFAKAVCGDLAEVITMVPPGNSPENYEPTPEEMKKFSKASLYFSIGVPTEEANILPNTGNVEVVSLQNAVSAVYPERTFKSGARDPHIWLSPKRVKVMVETIAQKMSKLDEANKETYEKNAKAYIQQLDALDKQITSALKGVQSKKFIVYHPAFGYFADDYGLTMYALEEDGKEATAQHLQDMVDLAKKENIKVIFYQEEIDSSQSASFAEEIGGKTMQLAPLAANYIENLKSMADLMAEVMQ</sequence>
<evidence type="ECO:0000256" key="2">
    <source>
        <dbReference type="ARBA" id="ARBA00022448"/>
    </source>
</evidence>
<dbReference type="PRINTS" id="PR00690">
    <property type="entry name" value="ADHESNFAMILY"/>
</dbReference>
<dbReference type="GO" id="GO:0030001">
    <property type="term" value="P:metal ion transport"/>
    <property type="evidence" value="ECO:0007669"/>
    <property type="project" value="InterPro"/>
</dbReference>
<dbReference type="InterPro" id="IPR050492">
    <property type="entry name" value="Bact_metal-bind_prot9"/>
</dbReference>
<dbReference type="Proteomes" id="UP000515909">
    <property type="component" value="Chromosome"/>
</dbReference>
<feature type="chain" id="PRO_5038962756" evidence="5">
    <location>
        <begin position="22"/>
        <end position="306"/>
    </location>
</feature>
<evidence type="ECO:0000256" key="1">
    <source>
        <dbReference type="ARBA" id="ARBA00011028"/>
    </source>
</evidence>
<evidence type="ECO:0000313" key="6">
    <source>
        <dbReference type="EMBL" id="QNK39925.1"/>
    </source>
</evidence>
<accession>A0A7G8T8I4</accession>
<dbReference type="RefSeq" id="WP_187035000.1">
    <property type="nucleotide sequence ID" value="NZ_CP060286.1"/>
</dbReference>
<proteinExistence type="inferred from homology"/>
<evidence type="ECO:0000313" key="7">
    <source>
        <dbReference type="Proteomes" id="UP000515909"/>
    </source>
</evidence>
<dbReference type="InterPro" id="IPR006127">
    <property type="entry name" value="ZnuA-like"/>
</dbReference>
<name>A0A7G8T8I4_9FIRM</name>
<dbReference type="InterPro" id="IPR006128">
    <property type="entry name" value="Lipoprotein_PsaA-like"/>
</dbReference>
<keyword evidence="3 5" id="KW-0732">Signal</keyword>
<dbReference type="SUPFAM" id="SSF53807">
    <property type="entry name" value="Helical backbone' metal receptor"/>
    <property type="match status" value="1"/>
</dbReference>
<protein>
    <submittedName>
        <fullName evidence="6">Zinc ABC transporter substrate-binding protein</fullName>
    </submittedName>
</protein>
<dbReference type="PROSITE" id="PS51257">
    <property type="entry name" value="PROKAR_LIPOPROTEIN"/>
    <property type="match status" value="1"/>
</dbReference>
<organism evidence="6 7">
    <name type="scientific">Caproicibacter fermentans</name>
    <dbReference type="NCBI Taxonomy" id="2576756"/>
    <lineage>
        <taxon>Bacteria</taxon>
        <taxon>Bacillati</taxon>
        <taxon>Bacillota</taxon>
        <taxon>Clostridia</taxon>
        <taxon>Eubacteriales</taxon>
        <taxon>Acutalibacteraceae</taxon>
        <taxon>Caproicibacter</taxon>
    </lineage>
</organism>
<reference evidence="6 7" key="1">
    <citation type="submission" date="2020-08" db="EMBL/GenBank/DDBJ databases">
        <title>The isolate Caproiciproducens sp. 7D4C2 produces n-caproate at mildly acidic conditions from hexoses: genome and rBOX comparison with related strains and chain-elongating bacteria.</title>
        <authorList>
            <person name="Esquivel-Elizondo S."/>
            <person name="Bagci C."/>
            <person name="Temovska M."/>
            <person name="Jeon B.S."/>
            <person name="Bessarab I."/>
            <person name="Williams R.B.H."/>
            <person name="Huson D.H."/>
            <person name="Angenent L.T."/>
        </authorList>
    </citation>
    <scope>NUCLEOTIDE SEQUENCE [LARGE SCALE GENOMIC DNA]</scope>
    <source>
        <strain evidence="6 7">7D4C2</strain>
    </source>
</reference>
<dbReference type="PANTHER" id="PTHR42953">
    <property type="entry name" value="HIGH-AFFINITY ZINC UPTAKE SYSTEM PROTEIN ZNUA-RELATED"/>
    <property type="match status" value="1"/>
</dbReference>
<dbReference type="AlphaFoldDB" id="A0A7G8T8I4"/>
<evidence type="ECO:0000256" key="5">
    <source>
        <dbReference type="SAM" id="SignalP"/>
    </source>
</evidence>
<feature type="signal peptide" evidence="5">
    <location>
        <begin position="1"/>
        <end position="21"/>
    </location>
</feature>
<evidence type="ECO:0000256" key="3">
    <source>
        <dbReference type="ARBA" id="ARBA00022729"/>
    </source>
</evidence>
<dbReference type="GO" id="GO:0046872">
    <property type="term" value="F:metal ion binding"/>
    <property type="evidence" value="ECO:0007669"/>
    <property type="project" value="InterPro"/>
</dbReference>
<comment type="similarity">
    <text evidence="1 4">Belongs to the bacterial solute-binding protein 9 family.</text>
</comment>
<dbReference type="Pfam" id="PF01297">
    <property type="entry name" value="ZnuA"/>
    <property type="match status" value="1"/>
</dbReference>
<keyword evidence="2 4" id="KW-0813">Transport</keyword>
<dbReference type="Gene3D" id="3.40.50.1980">
    <property type="entry name" value="Nitrogenase molybdenum iron protein domain"/>
    <property type="match status" value="2"/>
</dbReference>
<dbReference type="PANTHER" id="PTHR42953:SF3">
    <property type="entry name" value="HIGH-AFFINITY ZINC UPTAKE SYSTEM PROTEIN ZNUA"/>
    <property type="match status" value="1"/>
</dbReference>
<dbReference type="KEGG" id="cfem:HCR03_14595"/>
<dbReference type="EMBL" id="CP060286">
    <property type="protein sequence ID" value="QNK39925.1"/>
    <property type="molecule type" value="Genomic_DNA"/>
</dbReference>
<dbReference type="PRINTS" id="PR00691">
    <property type="entry name" value="ADHESINB"/>
</dbReference>